<protein>
    <submittedName>
        <fullName evidence="1">Uncharacterized protein</fullName>
    </submittedName>
</protein>
<evidence type="ECO:0000313" key="1">
    <source>
        <dbReference type="EMBL" id="KAF7373968.1"/>
    </source>
</evidence>
<keyword evidence="2" id="KW-1185">Reference proteome</keyword>
<sequence length="121" mass="13238">MYLEAAISTKAPVGLQALRNPPSTFLAVRSVAGSVGVLSDPRMRLQLAPPSSFRNAASRFPRASAGFDIPPTQRPTVEYMTPAFSMLPPQAPRFLRMLPGRAEYPPRLQAAISSCYWSCAW</sequence>
<accession>A0A8H6Z7I1</accession>
<organism evidence="1 2">
    <name type="scientific">Mycena sanguinolenta</name>
    <dbReference type="NCBI Taxonomy" id="230812"/>
    <lineage>
        <taxon>Eukaryota</taxon>
        <taxon>Fungi</taxon>
        <taxon>Dikarya</taxon>
        <taxon>Basidiomycota</taxon>
        <taxon>Agaricomycotina</taxon>
        <taxon>Agaricomycetes</taxon>
        <taxon>Agaricomycetidae</taxon>
        <taxon>Agaricales</taxon>
        <taxon>Marasmiineae</taxon>
        <taxon>Mycenaceae</taxon>
        <taxon>Mycena</taxon>
    </lineage>
</organism>
<comment type="caution">
    <text evidence="1">The sequence shown here is derived from an EMBL/GenBank/DDBJ whole genome shotgun (WGS) entry which is preliminary data.</text>
</comment>
<name>A0A8H6Z7I1_9AGAR</name>
<evidence type="ECO:0000313" key="2">
    <source>
        <dbReference type="Proteomes" id="UP000623467"/>
    </source>
</evidence>
<dbReference type="AlphaFoldDB" id="A0A8H6Z7I1"/>
<dbReference type="Proteomes" id="UP000623467">
    <property type="component" value="Unassembled WGS sequence"/>
</dbReference>
<reference evidence="1" key="1">
    <citation type="submission" date="2020-05" db="EMBL/GenBank/DDBJ databases">
        <title>Mycena genomes resolve the evolution of fungal bioluminescence.</title>
        <authorList>
            <person name="Tsai I.J."/>
        </authorList>
    </citation>
    <scope>NUCLEOTIDE SEQUENCE</scope>
    <source>
        <strain evidence="1">160909Yilan</strain>
    </source>
</reference>
<proteinExistence type="predicted"/>
<gene>
    <name evidence="1" type="ORF">MSAN_00609300</name>
</gene>
<dbReference type="EMBL" id="JACAZH010000003">
    <property type="protein sequence ID" value="KAF7373968.1"/>
    <property type="molecule type" value="Genomic_DNA"/>
</dbReference>